<feature type="transmembrane region" description="Helical" evidence="2">
    <location>
        <begin position="18"/>
        <end position="37"/>
    </location>
</feature>
<feature type="compositionally biased region" description="Basic and acidic residues" evidence="1">
    <location>
        <begin position="400"/>
        <end position="420"/>
    </location>
</feature>
<dbReference type="RefSeq" id="XP_050557417.1">
    <property type="nucleotide sequence ID" value="XM_050701460.1"/>
</dbReference>
<keyword evidence="3" id="KW-1185">Reference proteome</keyword>
<sequence>MCCIFTCCGWMVDLIQRLWVFLMSCCISSAVGCVMVTSSMSGIALGYNYSLAEYIELKETNVSIYLKRGIFDDEVADDMEWRRSGHHSRKGHLSDENLRTGAPADDETTSIRSGRRLDDSVFDADDQNKFEGSLMKLTAKPVHLETTKPQITDDFEMSELATKYPRGSLDHMKAVQGLIESRRRMAASGTTLTPVATYPLDFLPYLPANNNPLDPSNRDAPLRRRMEQGGNDWPPNMNPARLAVPDESIGSRDNWVIPKNPYLFKQQQVPDYFILSPTYPSAITIAPNLVRPSYSTKKEGEGAIIFVTRMIAHTSSTVKTPEVMIEKEPELPETKMPMPLPLPMPMPMPEVDLPRNNINLNDIKANDVKLPKMEKSSEEEYEDEIKGLPVRKRRNAEVNNESHRGKAENRDDNNNQKAVEDTPNLKSKRKQSLLNHLITAMKSSKVTLEEVTPKEIPTPKGTRGSFESKIVSSKYAPNDDVTRFNVKQTTVGQVLLSSTVNLNEDVGLFKKPASRYFLNLFFS</sequence>
<dbReference type="GeneID" id="118269300"/>
<evidence type="ECO:0000313" key="3">
    <source>
        <dbReference type="Proteomes" id="UP000829999"/>
    </source>
</evidence>
<proteinExistence type="predicted"/>
<gene>
    <name evidence="4" type="primary">LOC118269300</name>
</gene>
<feature type="region of interest" description="Disordered" evidence="1">
    <location>
        <begin position="85"/>
        <end position="113"/>
    </location>
</feature>
<protein>
    <submittedName>
        <fullName evidence="4">Uncharacterized protein LOC118269300</fullName>
    </submittedName>
</protein>
<reference evidence="4" key="1">
    <citation type="submission" date="2025-08" db="UniProtKB">
        <authorList>
            <consortium name="RefSeq"/>
        </authorList>
    </citation>
    <scope>IDENTIFICATION</scope>
    <source>
        <tissue evidence="4">Whole larval tissue</tissue>
    </source>
</reference>
<organism evidence="3 4">
    <name type="scientific">Spodoptera frugiperda</name>
    <name type="common">Fall armyworm</name>
    <dbReference type="NCBI Taxonomy" id="7108"/>
    <lineage>
        <taxon>Eukaryota</taxon>
        <taxon>Metazoa</taxon>
        <taxon>Ecdysozoa</taxon>
        <taxon>Arthropoda</taxon>
        <taxon>Hexapoda</taxon>
        <taxon>Insecta</taxon>
        <taxon>Pterygota</taxon>
        <taxon>Neoptera</taxon>
        <taxon>Endopterygota</taxon>
        <taxon>Lepidoptera</taxon>
        <taxon>Glossata</taxon>
        <taxon>Ditrysia</taxon>
        <taxon>Noctuoidea</taxon>
        <taxon>Noctuidae</taxon>
        <taxon>Amphipyrinae</taxon>
        <taxon>Spodoptera</taxon>
    </lineage>
</organism>
<accession>A0A9R0F1R6</accession>
<evidence type="ECO:0000256" key="2">
    <source>
        <dbReference type="SAM" id="Phobius"/>
    </source>
</evidence>
<dbReference type="OrthoDB" id="7461645at2759"/>
<feature type="region of interest" description="Disordered" evidence="1">
    <location>
        <begin position="369"/>
        <end position="430"/>
    </location>
</feature>
<keyword evidence="2" id="KW-0472">Membrane</keyword>
<dbReference type="Proteomes" id="UP000829999">
    <property type="component" value="Chromosome 2"/>
</dbReference>
<dbReference type="AlphaFoldDB" id="A0A9R0F1R6"/>
<evidence type="ECO:0000313" key="4">
    <source>
        <dbReference type="RefSeq" id="XP_050557417.1"/>
    </source>
</evidence>
<name>A0A9R0F1R6_SPOFR</name>
<keyword evidence="2" id="KW-1133">Transmembrane helix</keyword>
<feature type="compositionally biased region" description="Basic and acidic residues" evidence="1">
    <location>
        <begin position="369"/>
        <end position="378"/>
    </location>
</feature>
<evidence type="ECO:0000256" key="1">
    <source>
        <dbReference type="SAM" id="MobiDB-lite"/>
    </source>
</evidence>
<keyword evidence="2" id="KW-0812">Transmembrane</keyword>